<evidence type="ECO:0000313" key="1">
    <source>
        <dbReference type="EMBL" id="MBO4204781.1"/>
    </source>
</evidence>
<dbReference type="EMBL" id="WVUH01000006">
    <property type="protein sequence ID" value="MBO4204781.1"/>
    <property type="molecule type" value="Genomic_DNA"/>
</dbReference>
<sequence length="63" mass="7034">MRDTEFPDGVILSVLRHVPQRIAHEFVDLFRRQGAEVVAIDIGGSKSRLGSSTRRPSEQCPSQ</sequence>
<reference evidence="1 2" key="1">
    <citation type="submission" date="2019-12" db="EMBL/GenBank/DDBJ databases">
        <title>Whole genome sequencing of endophytic Actinobacterium Micromonospora sp. MPMI6T.</title>
        <authorList>
            <person name="Evv R."/>
            <person name="Podile A.R."/>
        </authorList>
    </citation>
    <scope>NUCLEOTIDE SEQUENCE [LARGE SCALE GENOMIC DNA]</scope>
    <source>
        <strain evidence="1 2">MPMI6</strain>
    </source>
</reference>
<proteinExistence type="predicted"/>
<dbReference type="Proteomes" id="UP000823521">
    <property type="component" value="Unassembled WGS sequence"/>
</dbReference>
<name>A0ABS3VJS3_MICEH</name>
<organism evidence="1 2">
    <name type="scientific">Micromonospora echinofusca</name>
    <dbReference type="NCBI Taxonomy" id="47858"/>
    <lineage>
        <taxon>Bacteria</taxon>
        <taxon>Bacillati</taxon>
        <taxon>Actinomycetota</taxon>
        <taxon>Actinomycetes</taxon>
        <taxon>Micromonosporales</taxon>
        <taxon>Micromonosporaceae</taxon>
        <taxon>Micromonospora</taxon>
    </lineage>
</organism>
<dbReference type="RefSeq" id="WP_208810967.1">
    <property type="nucleotide sequence ID" value="NZ_WVUH01000006.1"/>
</dbReference>
<comment type="caution">
    <text evidence="1">The sequence shown here is derived from an EMBL/GenBank/DDBJ whole genome shotgun (WGS) entry which is preliminary data.</text>
</comment>
<evidence type="ECO:0000313" key="2">
    <source>
        <dbReference type="Proteomes" id="UP000823521"/>
    </source>
</evidence>
<keyword evidence="2" id="KW-1185">Reference proteome</keyword>
<gene>
    <name evidence="1" type="ORF">GSF22_01985</name>
</gene>
<protein>
    <submittedName>
        <fullName evidence="1">Uncharacterized protein</fullName>
    </submittedName>
</protein>
<accession>A0ABS3VJS3</accession>